<reference evidence="2" key="3">
    <citation type="submission" date="2020-12" db="UniProtKB">
        <authorList>
            <consortium name="EnsemblPlants"/>
        </authorList>
    </citation>
    <scope>IDENTIFICATION</scope>
</reference>
<dbReference type="Gramene" id="Pp3c2_31230V3.1">
    <property type="protein sequence ID" value="Pp3c2_31230V3.1"/>
    <property type="gene ID" value="Pp3c2_31230"/>
</dbReference>
<dbReference type="InParanoid" id="A0A2K1L3T7"/>
<evidence type="ECO:0000313" key="3">
    <source>
        <dbReference type="Proteomes" id="UP000006727"/>
    </source>
</evidence>
<evidence type="ECO:0000313" key="1">
    <source>
        <dbReference type="EMBL" id="PNR60681.1"/>
    </source>
</evidence>
<name>A0A2K1L3T7_PHYPA</name>
<dbReference type="AlphaFoldDB" id="A0A2K1L3T7"/>
<gene>
    <name evidence="1" type="ORF">PHYPA_003474</name>
</gene>
<keyword evidence="3" id="KW-1185">Reference proteome</keyword>
<dbReference type="EMBL" id="ABEU02000002">
    <property type="protein sequence ID" value="PNR60681.1"/>
    <property type="molecule type" value="Genomic_DNA"/>
</dbReference>
<accession>A0A2K1L3T7</accession>
<dbReference type="EnsemblPlants" id="Pp3c2_31230V3.1">
    <property type="protein sequence ID" value="Pp3c2_31230V3.1"/>
    <property type="gene ID" value="Pp3c2_31230"/>
</dbReference>
<proteinExistence type="predicted"/>
<evidence type="ECO:0000313" key="2">
    <source>
        <dbReference type="EnsemblPlants" id="Pp3c2_31230V3.1"/>
    </source>
</evidence>
<dbReference type="Proteomes" id="UP000006727">
    <property type="component" value="Chromosome 2"/>
</dbReference>
<sequence>MGIKDPDRHLVRALHPVWARVRDLCLRQLWKTYLLDEGVAQPGMAKQLSLSTILTRYCFPRFSASRFNVAVRETLLTGTLDTV</sequence>
<reference evidence="1 3" key="1">
    <citation type="journal article" date="2008" name="Science">
        <title>The Physcomitrella genome reveals evolutionary insights into the conquest of land by plants.</title>
        <authorList>
            <person name="Rensing S."/>
            <person name="Lang D."/>
            <person name="Zimmer A."/>
            <person name="Terry A."/>
            <person name="Salamov A."/>
            <person name="Shapiro H."/>
            <person name="Nishiyama T."/>
            <person name="Perroud P.-F."/>
            <person name="Lindquist E."/>
            <person name="Kamisugi Y."/>
            <person name="Tanahashi T."/>
            <person name="Sakakibara K."/>
            <person name="Fujita T."/>
            <person name="Oishi K."/>
            <person name="Shin-I T."/>
            <person name="Kuroki Y."/>
            <person name="Toyoda A."/>
            <person name="Suzuki Y."/>
            <person name="Hashimoto A."/>
            <person name="Yamaguchi K."/>
            <person name="Sugano A."/>
            <person name="Kohara Y."/>
            <person name="Fujiyama A."/>
            <person name="Anterola A."/>
            <person name="Aoki S."/>
            <person name="Ashton N."/>
            <person name="Barbazuk W.B."/>
            <person name="Barker E."/>
            <person name="Bennetzen J."/>
            <person name="Bezanilla M."/>
            <person name="Blankenship R."/>
            <person name="Cho S.H."/>
            <person name="Dutcher S."/>
            <person name="Estelle M."/>
            <person name="Fawcett J.A."/>
            <person name="Gundlach H."/>
            <person name="Hanada K."/>
            <person name="Heyl A."/>
            <person name="Hicks K.A."/>
            <person name="Hugh J."/>
            <person name="Lohr M."/>
            <person name="Mayer K."/>
            <person name="Melkozernov A."/>
            <person name="Murata T."/>
            <person name="Nelson D."/>
            <person name="Pils B."/>
            <person name="Prigge M."/>
            <person name="Reiss B."/>
            <person name="Renner T."/>
            <person name="Rombauts S."/>
            <person name="Rushton P."/>
            <person name="Sanderfoot A."/>
            <person name="Schween G."/>
            <person name="Shiu S.-H."/>
            <person name="Stueber K."/>
            <person name="Theodoulou F.L."/>
            <person name="Tu H."/>
            <person name="Van de Peer Y."/>
            <person name="Verrier P.J."/>
            <person name="Waters E."/>
            <person name="Wood A."/>
            <person name="Yang L."/>
            <person name="Cove D."/>
            <person name="Cuming A."/>
            <person name="Hasebe M."/>
            <person name="Lucas S."/>
            <person name="Mishler D.B."/>
            <person name="Reski R."/>
            <person name="Grigoriev I."/>
            <person name="Quatrano R.S."/>
            <person name="Boore J.L."/>
        </authorList>
    </citation>
    <scope>NUCLEOTIDE SEQUENCE [LARGE SCALE GENOMIC DNA]</scope>
    <source>
        <strain evidence="2 3">cv. Gransden 2004</strain>
    </source>
</reference>
<protein>
    <submittedName>
        <fullName evidence="1 2">Uncharacterized protein</fullName>
    </submittedName>
</protein>
<reference evidence="1 3" key="2">
    <citation type="journal article" date="2018" name="Plant J.">
        <title>The Physcomitrella patens chromosome-scale assembly reveals moss genome structure and evolution.</title>
        <authorList>
            <person name="Lang D."/>
            <person name="Ullrich K.K."/>
            <person name="Murat F."/>
            <person name="Fuchs J."/>
            <person name="Jenkins J."/>
            <person name="Haas F.B."/>
            <person name="Piednoel M."/>
            <person name="Gundlach H."/>
            <person name="Van Bel M."/>
            <person name="Meyberg R."/>
            <person name="Vives C."/>
            <person name="Morata J."/>
            <person name="Symeonidi A."/>
            <person name="Hiss M."/>
            <person name="Muchero W."/>
            <person name="Kamisugi Y."/>
            <person name="Saleh O."/>
            <person name="Blanc G."/>
            <person name="Decker E.L."/>
            <person name="van Gessel N."/>
            <person name="Grimwood J."/>
            <person name="Hayes R.D."/>
            <person name="Graham S.W."/>
            <person name="Gunter L.E."/>
            <person name="McDaniel S.F."/>
            <person name="Hoernstein S.N.W."/>
            <person name="Larsson A."/>
            <person name="Li F.W."/>
            <person name="Perroud P.F."/>
            <person name="Phillips J."/>
            <person name="Ranjan P."/>
            <person name="Rokshar D.S."/>
            <person name="Rothfels C.J."/>
            <person name="Schneider L."/>
            <person name="Shu S."/>
            <person name="Stevenson D.W."/>
            <person name="Thummler F."/>
            <person name="Tillich M."/>
            <person name="Villarreal Aguilar J.C."/>
            <person name="Widiez T."/>
            <person name="Wong G.K."/>
            <person name="Wymore A."/>
            <person name="Zhang Y."/>
            <person name="Zimmer A.D."/>
            <person name="Quatrano R.S."/>
            <person name="Mayer K.F.X."/>
            <person name="Goodstein D."/>
            <person name="Casacuberta J.M."/>
            <person name="Vandepoele K."/>
            <person name="Reski R."/>
            <person name="Cuming A.C."/>
            <person name="Tuskan G.A."/>
            <person name="Maumus F."/>
            <person name="Salse J."/>
            <person name="Schmutz J."/>
            <person name="Rensing S.A."/>
        </authorList>
    </citation>
    <scope>NUCLEOTIDE SEQUENCE [LARGE SCALE GENOMIC DNA]</scope>
    <source>
        <strain evidence="2 3">cv. Gransden 2004</strain>
    </source>
</reference>
<organism evidence="1">
    <name type="scientific">Physcomitrium patens</name>
    <name type="common">Spreading-leaved earth moss</name>
    <name type="synonym">Physcomitrella patens</name>
    <dbReference type="NCBI Taxonomy" id="3218"/>
    <lineage>
        <taxon>Eukaryota</taxon>
        <taxon>Viridiplantae</taxon>
        <taxon>Streptophyta</taxon>
        <taxon>Embryophyta</taxon>
        <taxon>Bryophyta</taxon>
        <taxon>Bryophytina</taxon>
        <taxon>Bryopsida</taxon>
        <taxon>Funariidae</taxon>
        <taxon>Funariales</taxon>
        <taxon>Funariaceae</taxon>
        <taxon>Physcomitrium</taxon>
    </lineage>
</organism>